<organism evidence="2 3">
    <name type="scientific">Rotaria magnacalcarata</name>
    <dbReference type="NCBI Taxonomy" id="392030"/>
    <lineage>
        <taxon>Eukaryota</taxon>
        <taxon>Metazoa</taxon>
        <taxon>Spiralia</taxon>
        <taxon>Gnathifera</taxon>
        <taxon>Rotifera</taxon>
        <taxon>Eurotatoria</taxon>
        <taxon>Bdelloidea</taxon>
        <taxon>Philodinida</taxon>
        <taxon>Philodinidae</taxon>
        <taxon>Rotaria</taxon>
    </lineage>
</organism>
<dbReference type="Proteomes" id="UP000676336">
    <property type="component" value="Unassembled WGS sequence"/>
</dbReference>
<feature type="non-terminal residue" evidence="2">
    <location>
        <position position="1"/>
    </location>
</feature>
<reference evidence="2" key="1">
    <citation type="submission" date="2021-02" db="EMBL/GenBank/DDBJ databases">
        <authorList>
            <person name="Nowell W R."/>
        </authorList>
    </citation>
    <scope>NUCLEOTIDE SEQUENCE</scope>
</reference>
<name>A0A8S3J9D8_9BILA</name>
<evidence type="ECO:0000256" key="1">
    <source>
        <dbReference type="SAM" id="MobiDB-lite"/>
    </source>
</evidence>
<feature type="compositionally biased region" description="Polar residues" evidence="1">
    <location>
        <begin position="155"/>
        <end position="170"/>
    </location>
</feature>
<comment type="caution">
    <text evidence="2">The sequence shown here is derived from an EMBL/GenBank/DDBJ whole genome shotgun (WGS) entry which is preliminary data.</text>
</comment>
<proteinExistence type="predicted"/>
<dbReference type="AlphaFoldDB" id="A0A8S3J9D8"/>
<feature type="region of interest" description="Disordered" evidence="1">
    <location>
        <begin position="155"/>
        <end position="178"/>
    </location>
</feature>
<feature type="non-terminal residue" evidence="2">
    <location>
        <position position="178"/>
    </location>
</feature>
<accession>A0A8S3J9D8</accession>
<gene>
    <name evidence="2" type="ORF">SMN809_LOCUS79100</name>
</gene>
<protein>
    <submittedName>
        <fullName evidence="2">Uncharacterized protein</fullName>
    </submittedName>
</protein>
<dbReference type="EMBL" id="CAJOBI010341621">
    <property type="protein sequence ID" value="CAF5213718.1"/>
    <property type="molecule type" value="Genomic_DNA"/>
</dbReference>
<evidence type="ECO:0000313" key="3">
    <source>
        <dbReference type="Proteomes" id="UP000676336"/>
    </source>
</evidence>
<sequence length="178" mass="19683">DEKISSKKCTCFHRETKRHQSSPIPSAELTVSTARANAPNRHSSLMQTATLNAYHTSEPQRSPIKSCSLLNDTENRLDMQNDAYEFVDNTKKVSYLTGSARCTLVTASAAIATHYNTNHNSNISNNTLSSTMSRIRFGKSNSRSKSASTRSYAISNANDVVNSKNSQNLIHDTKHRST</sequence>
<evidence type="ECO:0000313" key="2">
    <source>
        <dbReference type="EMBL" id="CAF5213718.1"/>
    </source>
</evidence>